<keyword evidence="5 6" id="KW-0067">ATP-binding</keyword>
<sequence>MKLLLVIALNLLLLLVHQNQPRPICVGATPDPLVSSVLAPLSSPISPIASPISPIASSMASFSPDAEKGLALGPFMGKFNSIRMVSKKGSVSVIEYKVLEKGTNNFRDSNIIGEGGFGCVYKARLDDNLLVAVKKLDCASQDAEREFENEVELLHKIQHPNIISFLGCSTDGDTRFIVYELMHNGSLETQLHGPSRGSALTWHMRMKIALDAARGLEHLHEYCNPPVIHRDLKTSNILLDANFNAKLSDFGLAVADGAKNSNNIKLSGTLGYVAPEYLLDGKLTDKSDVYAFGIVLLELLLGRRPVEKLAPTQCQSIVTWAMPQLTDRSKLPNIVDPVIKDTMDLKHLYQVAAVAVLCVQPEPSYRPLITDVLHSLVPLVPVELGGTLRVTQPTAPGSPPAGH</sequence>
<proteinExistence type="inferred from homology"/>
<evidence type="ECO:0000313" key="11">
    <source>
        <dbReference type="Proteomes" id="UP000006882"/>
    </source>
</evidence>
<reference evidence="10 11" key="1">
    <citation type="journal article" date="2013" name="Nat. Genet.">
        <title>The high-quality draft genome of peach (Prunus persica) identifies unique patterns of genetic diversity, domestication and genome evolution.</title>
        <authorList>
            <consortium name="International Peach Genome Initiative"/>
            <person name="Verde I."/>
            <person name="Abbott A.G."/>
            <person name="Scalabrin S."/>
            <person name="Jung S."/>
            <person name="Shu S."/>
            <person name="Marroni F."/>
            <person name="Zhebentyayeva T."/>
            <person name="Dettori M.T."/>
            <person name="Grimwood J."/>
            <person name="Cattonaro F."/>
            <person name="Zuccolo A."/>
            <person name="Rossini L."/>
            <person name="Jenkins J."/>
            <person name="Vendramin E."/>
            <person name="Meisel L.A."/>
            <person name="Decroocq V."/>
            <person name="Sosinski B."/>
            <person name="Prochnik S."/>
            <person name="Mitros T."/>
            <person name="Policriti A."/>
            <person name="Cipriani G."/>
            <person name="Dondini L."/>
            <person name="Ficklin S."/>
            <person name="Goodstein D.M."/>
            <person name="Xuan P."/>
            <person name="Del Fabbro C."/>
            <person name="Aramini V."/>
            <person name="Copetti D."/>
            <person name="Gonzalez S."/>
            <person name="Horner D.S."/>
            <person name="Falchi R."/>
            <person name="Lucas S."/>
            <person name="Mica E."/>
            <person name="Maldonado J."/>
            <person name="Lazzari B."/>
            <person name="Bielenberg D."/>
            <person name="Pirona R."/>
            <person name="Miculan M."/>
            <person name="Barakat A."/>
            <person name="Testolin R."/>
            <person name="Stella A."/>
            <person name="Tartarini S."/>
            <person name="Tonutti P."/>
            <person name="Arus P."/>
            <person name="Orellana A."/>
            <person name="Wells C."/>
            <person name="Main D."/>
            <person name="Vizzotto G."/>
            <person name="Silva H."/>
            <person name="Salamini F."/>
            <person name="Schmutz J."/>
            <person name="Morgante M."/>
            <person name="Rokhsar D.S."/>
        </authorList>
    </citation>
    <scope>NUCLEOTIDE SEQUENCE [LARGE SCALE GENOMIC DNA]</scope>
    <source>
        <strain evidence="11">cv. Nemared</strain>
    </source>
</reference>
<dbReference type="eggNOG" id="KOG1187">
    <property type="taxonomic scope" value="Eukaryota"/>
</dbReference>
<evidence type="ECO:0000259" key="9">
    <source>
        <dbReference type="PROSITE" id="PS50011"/>
    </source>
</evidence>
<keyword evidence="11" id="KW-1185">Reference proteome</keyword>
<evidence type="ECO:0000256" key="7">
    <source>
        <dbReference type="RuleBase" id="RU000304"/>
    </source>
</evidence>
<feature type="domain" description="Protein kinase" evidence="9">
    <location>
        <begin position="106"/>
        <end position="377"/>
    </location>
</feature>
<feature type="binding site" evidence="6">
    <location>
        <position position="135"/>
    </location>
    <ligand>
        <name>ATP</name>
        <dbReference type="ChEBI" id="CHEBI:30616"/>
    </ligand>
</feature>
<dbReference type="Pfam" id="PF00069">
    <property type="entry name" value="Pkinase"/>
    <property type="match status" value="1"/>
</dbReference>
<evidence type="ECO:0000256" key="3">
    <source>
        <dbReference type="ARBA" id="ARBA00022741"/>
    </source>
</evidence>
<feature type="chain" id="PRO_5012535566" description="Protein kinase domain-containing protein" evidence="8">
    <location>
        <begin position="19"/>
        <end position="403"/>
    </location>
</feature>
<organism evidence="10 11">
    <name type="scientific">Prunus persica</name>
    <name type="common">Peach</name>
    <name type="synonym">Amygdalus persica</name>
    <dbReference type="NCBI Taxonomy" id="3760"/>
    <lineage>
        <taxon>Eukaryota</taxon>
        <taxon>Viridiplantae</taxon>
        <taxon>Streptophyta</taxon>
        <taxon>Embryophyta</taxon>
        <taxon>Tracheophyta</taxon>
        <taxon>Spermatophyta</taxon>
        <taxon>Magnoliopsida</taxon>
        <taxon>eudicotyledons</taxon>
        <taxon>Gunneridae</taxon>
        <taxon>Pentapetalae</taxon>
        <taxon>rosids</taxon>
        <taxon>fabids</taxon>
        <taxon>Rosales</taxon>
        <taxon>Rosaceae</taxon>
        <taxon>Amygdaloideae</taxon>
        <taxon>Amygdaleae</taxon>
        <taxon>Prunus</taxon>
    </lineage>
</organism>
<dbReference type="InterPro" id="IPR008271">
    <property type="entry name" value="Ser/Thr_kinase_AS"/>
</dbReference>
<dbReference type="FunFam" id="1.10.510.10:FF:000223">
    <property type="entry name" value="probable receptor-like protein kinase At1g80640"/>
    <property type="match status" value="1"/>
</dbReference>
<dbReference type="FunFam" id="3.30.200.20:FF:000342">
    <property type="entry name" value="Protein kinase superfamily protein"/>
    <property type="match status" value="1"/>
</dbReference>
<keyword evidence="3 6" id="KW-0547">Nucleotide-binding</keyword>
<dbReference type="SMART" id="SM00220">
    <property type="entry name" value="S_TKc"/>
    <property type="match status" value="1"/>
</dbReference>
<keyword evidence="2" id="KW-0808">Transferase</keyword>
<gene>
    <name evidence="10" type="ORF">PRUPE_1G486900</name>
</gene>
<name>A0A251REQ7_PRUPE</name>
<dbReference type="InterPro" id="IPR017441">
    <property type="entry name" value="Protein_kinase_ATP_BS"/>
</dbReference>
<dbReference type="Gramene" id="ONI34549">
    <property type="protein sequence ID" value="ONI34549"/>
    <property type="gene ID" value="PRUPE_1G486900"/>
</dbReference>
<evidence type="ECO:0000313" key="10">
    <source>
        <dbReference type="EMBL" id="ONI34549.1"/>
    </source>
</evidence>
<comment type="similarity">
    <text evidence="7">Belongs to the protein kinase superfamily.</text>
</comment>
<accession>A0A251REQ7</accession>
<evidence type="ECO:0000256" key="8">
    <source>
        <dbReference type="SAM" id="SignalP"/>
    </source>
</evidence>
<dbReference type="PROSITE" id="PS00107">
    <property type="entry name" value="PROTEIN_KINASE_ATP"/>
    <property type="match status" value="1"/>
</dbReference>
<evidence type="ECO:0000256" key="4">
    <source>
        <dbReference type="ARBA" id="ARBA00022777"/>
    </source>
</evidence>
<dbReference type="EMBL" id="CM007651">
    <property type="protein sequence ID" value="ONI34549.1"/>
    <property type="molecule type" value="Genomic_DNA"/>
</dbReference>
<protein>
    <recommendedName>
        <fullName evidence="9">Protein kinase domain-containing protein</fullName>
    </recommendedName>
</protein>
<dbReference type="PROSITE" id="PS50011">
    <property type="entry name" value="PROTEIN_KINASE_DOM"/>
    <property type="match status" value="1"/>
</dbReference>
<dbReference type="GO" id="GO:0005524">
    <property type="term" value="F:ATP binding"/>
    <property type="evidence" value="ECO:0007669"/>
    <property type="project" value="UniProtKB-UniRule"/>
</dbReference>
<dbReference type="PROSITE" id="PS00108">
    <property type="entry name" value="PROTEIN_KINASE_ST"/>
    <property type="match status" value="1"/>
</dbReference>
<dbReference type="PANTHER" id="PTHR47989:SF27">
    <property type="entry name" value="PROTEIN KINASE DOMAIN-CONTAINING PROTEIN"/>
    <property type="match status" value="1"/>
</dbReference>
<dbReference type="SUPFAM" id="SSF56112">
    <property type="entry name" value="Protein kinase-like (PK-like)"/>
    <property type="match status" value="1"/>
</dbReference>
<dbReference type="CDD" id="cd14066">
    <property type="entry name" value="STKc_IRAK"/>
    <property type="match status" value="1"/>
</dbReference>
<dbReference type="Gene3D" id="1.10.510.10">
    <property type="entry name" value="Transferase(Phosphotransferase) domain 1"/>
    <property type="match status" value="1"/>
</dbReference>
<dbReference type="PANTHER" id="PTHR47989">
    <property type="entry name" value="OS01G0750732 PROTEIN"/>
    <property type="match status" value="1"/>
</dbReference>
<evidence type="ECO:0000256" key="2">
    <source>
        <dbReference type="ARBA" id="ARBA00022679"/>
    </source>
</evidence>
<keyword evidence="1 7" id="KW-0723">Serine/threonine-protein kinase</keyword>
<dbReference type="AlphaFoldDB" id="A0A251REQ7"/>
<dbReference type="InterPro" id="IPR000719">
    <property type="entry name" value="Prot_kinase_dom"/>
</dbReference>
<dbReference type="Proteomes" id="UP000006882">
    <property type="component" value="Chromosome G1"/>
</dbReference>
<evidence type="ECO:0000256" key="6">
    <source>
        <dbReference type="PROSITE-ProRule" id="PRU10141"/>
    </source>
</evidence>
<dbReference type="InterPro" id="IPR011009">
    <property type="entry name" value="Kinase-like_dom_sf"/>
</dbReference>
<feature type="signal peptide" evidence="8">
    <location>
        <begin position="1"/>
        <end position="18"/>
    </location>
</feature>
<dbReference type="GO" id="GO:0004674">
    <property type="term" value="F:protein serine/threonine kinase activity"/>
    <property type="evidence" value="ECO:0007669"/>
    <property type="project" value="UniProtKB-KW"/>
</dbReference>
<evidence type="ECO:0000256" key="1">
    <source>
        <dbReference type="ARBA" id="ARBA00022527"/>
    </source>
</evidence>
<keyword evidence="4" id="KW-0418">Kinase</keyword>
<dbReference type="Gene3D" id="3.30.200.20">
    <property type="entry name" value="Phosphorylase Kinase, domain 1"/>
    <property type="match status" value="1"/>
</dbReference>
<evidence type="ECO:0000256" key="5">
    <source>
        <dbReference type="ARBA" id="ARBA00022840"/>
    </source>
</evidence>
<keyword evidence="8" id="KW-0732">Signal</keyword>